<dbReference type="SUPFAM" id="SSF52980">
    <property type="entry name" value="Restriction endonuclease-like"/>
    <property type="match status" value="1"/>
</dbReference>
<dbReference type="AlphaFoldDB" id="A0A919LBA2"/>
<dbReference type="Proteomes" id="UP000600026">
    <property type="component" value="Unassembled WGS sequence"/>
</dbReference>
<dbReference type="GO" id="GO:0003677">
    <property type="term" value="F:DNA binding"/>
    <property type="evidence" value="ECO:0007669"/>
    <property type="project" value="InterPro"/>
</dbReference>
<protein>
    <recommendedName>
        <fullName evidence="3">Restriction endonuclease type IV Mrr domain-containing protein</fullName>
    </recommendedName>
</protein>
<keyword evidence="2" id="KW-0812">Transmembrane</keyword>
<feature type="domain" description="Restriction endonuclease type IV Mrr" evidence="3">
    <location>
        <begin position="114"/>
        <end position="224"/>
    </location>
</feature>
<dbReference type="InterPro" id="IPR007560">
    <property type="entry name" value="Restrct_endonuc_IV_Mrr"/>
</dbReference>
<dbReference type="GO" id="GO:0009307">
    <property type="term" value="P:DNA restriction-modification system"/>
    <property type="evidence" value="ECO:0007669"/>
    <property type="project" value="InterPro"/>
</dbReference>
<name>A0A919LBA2_9ACTN</name>
<reference evidence="4" key="1">
    <citation type="submission" date="2020-09" db="EMBL/GenBank/DDBJ databases">
        <title>Whole genome shotgun sequence of Streptomyces xanthophaeus NBRC 12829.</title>
        <authorList>
            <person name="Komaki H."/>
            <person name="Tamura T."/>
        </authorList>
    </citation>
    <scope>NUCLEOTIDE SEQUENCE</scope>
    <source>
        <strain evidence="4">NBRC 12829</strain>
    </source>
</reference>
<dbReference type="InterPro" id="IPR011335">
    <property type="entry name" value="Restrct_endonuc-II-like"/>
</dbReference>
<dbReference type="InterPro" id="IPR052906">
    <property type="entry name" value="Type_IV_Methyl-Rstrct_Enzyme"/>
</dbReference>
<dbReference type="GO" id="GO:0015666">
    <property type="term" value="F:restriction endodeoxyribonuclease activity"/>
    <property type="evidence" value="ECO:0007669"/>
    <property type="project" value="TreeGrafter"/>
</dbReference>
<feature type="region of interest" description="Disordered" evidence="1">
    <location>
        <begin position="76"/>
        <end position="100"/>
    </location>
</feature>
<evidence type="ECO:0000313" key="5">
    <source>
        <dbReference type="Proteomes" id="UP000600026"/>
    </source>
</evidence>
<dbReference type="Gene3D" id="3.40.1350.10">
    <property type="match status" value="1"/>
</dbReference>
<feature type="transmembrane region" description="Helical" evidence="2">
    <location>
        <begin position="21"/>
        <end position="40"/>
    </location>
</feature>
<dbReference type="RefSeq" id="WP_051859617.1">
    <property type="nucleotide sequence ID" value="NZ_BNEE01000003.1"/>
</dbReference>
<dbReference type="EMBL" id="BNEE01000003">
    <property type="protein sequence ID" value="GHI83211.1"/>
    <property type="molecule type" value="Genomic_DNA"/>
</dbReference>
<dbReference type="InterPro" id="IPR011856">
    <property type="entry name" value="tRNA_endonuc-like_dom_sf"/>
</dbReference>
<feature type="transmembrane region" description="Helical" evidence="2">
    <location>
        <begin position="46"/>
        <end position="69"/>
    </location>
</feature>
<keyword evidence="5" id="KW-1185">Reference proteome</keyword>
<organism evidence="4 5">
    <name type="scientific">Streptomyces xanthophaeus</name>
    <dbReference type="NCBI Taxonomy" id="67385"/>
    <lineage>
        <taxon>Bacteria</taxon>
        <taxon>Bacillati</taxon>
        <taxon>Actinomycetota</taxon>
        <taxon>Actinomycetes</taxon>
        <taxon>Kitasatosporales</taxon>
        <taxon>Streptomycetaceae</taxon>
        <taxon>Streptomyces</taxon>
    </lineage>
</organism>
<sequence length="251" mass="25057">MTASGGRRRGGDDGAASVVRDVVLAVGLVGICLGGLAVFFRTAATAGGVGVPVMPVVTVIILAAGVVLARWSVAPGRRRSPAHGPVSREPGAPAAPESAVGLPEVSSDALDHASVDADGFEHTVAALCARDGCPQVEVVGGAGDLGADVIATTAEGLRVVIQCKHYGEGNRVGSQDLQRFGGTCFAVHEADVAVVVTTSAFTAPAAEYAATCGIVCVDGDGLGAWTDSRTPPPWESAAPEHAEEEVAAAGI</sequence>
<dbReference type="PANTHER" id="PTHR30015">
    <property type="entry name" value="MRR RESTRICTION SYSTEM PROTEIN"/>
    <property type="match status" value="1"/>
</dbReference>
<comment type="caution">
    <text evidence="4">The sequence shown here is derived from an EMBL/GenBank/DDBJ whole genome shotgun (WGS) entry which is preliminary data.</text>
</comment>
<evidence type="ECO:0000259" key="3">
    <source>
        <dbReference type="Pfam" id="PF04471"/>
    </source>
</evidence>
<dbReference type="OrthoDB" id="5181666at2"/>
<keyword evidence="2" id="KW-1133">Transmembrane helix</keyword>
<dbReference type="PANTHER" id="PTHR30015:SF6">
    <property type="entry name" value="SLL1429 PROTEIN"/>
    <property type="match status" value="1"/>
</dbReference>
<evidence type="ECO:0000313" key="4">
    <source>
        <dbReference type="EMBL" id="GHI83211.1"/>
    </source>
</evidence>
<evidence type="ECO:0000256" key="2">
    <source>
        <dbReference type="SAM" id="Phobius"/>
    </source>
</evidence>
<dbReference type="Pfam" id="PF04471">
    <property type="entry name" value="Mrr_cat"/>
    <property type="match status" value="1"/>
</dbReference>
<gene>
    <name evidence="4" type="ORF">Sxan_05750</name>
</gene>
<evidence type="ECO:0000256" key="1">
    <source>
        <dbReference type="SAM" id="MobiDB-lite"/>
    </source>
</evidence>
<proteinExistence type="predicted"/>
<accession>A0A919LBA2</accession>
<keyword evidence="2" id="KW-0472">Membrane</keyword>